<evidence type="ECO:0000256" key="2">
    <source>
        <dbReference type="PROSITE-ProRule" id="PRU00284"/>
    </source>
</evidence>
<dbReference type="Proteomes" id="UP000074108">
    <property type="component" value="Unassembled WGS sequence"/>
</dbReference>
<keyword evidence="7" id="KW-1185">Reference proteome</keyword>
<keyword evidence="4" id="KW-1133">Transmembrane helix</keyword>
<dbReference type="SMART" id="SM00283">
    <property type="entry name" value="MA"/>
    <property type="match status" value="1"/>
</dbReference>
<feature type="domain" description="Methyl-accepting transducer" evidence="5">
    <location>
        <begin position="210"/>
        <end position="453"/>
    </location>
</feature>
<keyword evidence="1 2" id="KW-0807">Transducer</keyword>
<accession>A0A147K7V9</accession>
<evidence type="ECO:0000313" key="6">
    <source>
        <dbReference type="EMBL" id="KUP06178.1"/>
    </source>
</evidence>
<dbReference type="GO" id="GO:0016020">
    <property type="term" value="C:membrane"/>
    <property type="evidence" value="ECO:0007669"/>
    <property type="project" value="InterPro"/>
</dbReference>
<dbReference type="EMBL" id="LDYG01000030">
    <property type="protein sequence ID" value="KUP06178.1"/>
    <property type="molecule type" value="Genomic_DNA"/>
</dbReference>
<dbReference type="PATRIC" id="fig|1150625.3.peg.2039"/>
<gene>
    <name evidence="6" type="ORF">Q75_09595</name>
</gene>
<keyword evidence="3" id="KW-0175">Coiled coil</keyword>
<protein>
    <recommendedName>
        <fullName evidence="5">Methyl-accepting transducer domain-containing protein</fullName>
    </recommendedName>
</protein>
<feature type="transmembrane region" description="Helical" evidence="4">
    <location>
        <begin position="70"/>
        <end position="87"/>
    </location>
</feature>
<reference evidence="6 7" key="1">
    <citation type="journal article" date="2016" name="Front. Microbiol.">
        <title>Microevolution Analysis of Bacillus coahuilensis Unveils Differences in Phosphorus Acquisition Strategies and Their Regulation.</title>
        <authorList>
            <person name="Gomez-Lunar Z."/>
            <person name="Hernandez-Gonzalez I."/>
            <person name="Rodriguez-Torres M.D."/>
            <person name="Souza V."/>
            <person name="Olmedo-Alvarez G."/>
        </authorList>
    </citation>
    <scope>NUCLEOTIDE SEQUENCE [LARGE SCALE GENOMIC DNA]</scope>
    <source>
        <strain evidence="7">p1.1.43</strain>
    </source>
</reference>
<dbReference type="PANTHER" id="PTHR32089:SF112">
    <property type="entry name" value="LYSOZYME-LIKE PROTEIN-RELATED"/>
    <property type="match status" value="1"/>
</dbReference>
<dbReference type="SUPFAM" id="SSF58104">
    <property type="entry name" value="Methyl-accepting chemotaxis protein (MCP) signaling domain"/>
    <property type="match status" value="1"/>
</dbReference>
<name>A0A147K7V9_9BACI</name>
<feature type="transmembrane region" description="Helical" evidence="4">
    <location>
        <begin position="141"/>
        <end position="160"/>
    </location>
</feature>
<feature type="transmembrane region" description="Helical" evidence="4">
    <location>
        <begin position="117"/>
        <end position="135"/>
    </location>
</feature>
<sequence>MTTIEMLKEKDLLSKHKLMIQSTFASVLLAIIVDVAMGKELQVILAILIGGGVGVGIVSIMYWRRFLLHLLPYIAVIIVSCVMWIIMESSLSATSYFLTFFILGLGALYLRRSVLLMCYISGLTVITLFTVLHIDDLPLELKNYVTIYLLFTLLTILLLFQTKLSRNLDQSLLQAITDSQELIDRNSFLQHSISESAVSLSHMIDDTKSKSTSSSYALQEMNHTIHSMALGLQLQSDQVIDLHQHVKEVTHSALQMVSDISSIEEHAKTVSNTSDHGANDMLQLQTDLKKVISEVKELYTQLQTVENQQRDISLLTKDIQDIAKQTNLLALNASIEASRAGDSGKGFAVVADEVRTLAHLSNSFAAKISDTLSSTLQNSKESLLAAEKVVHDMSKHDQLVRDTFGQFSEIKNGSYSLLTKLTNFKEYTLQVSSSMDLSEAQLKSVSEMIEEFTGALEELSSHTENQLQQFVLLDDEIQSAHSAMNDLKELSSST</sequence>
<dbReference type="Pfam" id="PF00015">
    <property type="entry name" value="MCPsignal"/>
    <property type="match status" value="1"/>
</dbReference>
<evidence type="ECO:0000256" key="1">
    <source>
        <dbReference type="ARBA" id="ARBA00023224"/>
    </source>
</evidence>
<evidence type="ECO:0000256" key="4">
    <source>
        <dbReference type="SAM" id="Phobius"/>
    </source>
</evidence>
<feature type="coiled-coil region" evidence="3">
    <location>
        <begin position="288"/>
        <end position="325"/>
    </location>
</feature>
<keyword evidence="4" id="KW-0472">Membrane</keyword>
<keyword evidence="4" id="KW-0812">Transmembrane</keyword>
<dbReference type="PANTHER" id="PTHR32089">
    <property type="entry name" value="METHYL-ACCEPTING CHEMOTAXIS PROTEIN MCPB"/>
    <property type="match status" value="1"/>
</dbReference>
<dbReference type="GO" id="GO:0007165">
    <property type="term" value="P:signal transduction"/>
    <property type="evidence" value="ECO:0007669"/>
    <property type="project" value="UniProtKB-KW"/>
</dbReference>
<feature type="transmembrane region" description="Helical" evidence="4">
    <location>
        <begin position="93"/>
        <end position="110"/>
    </location>
</feature>
<organism evidence="6 7">
    <name type="scientific">Bacillus coahuilensis p1.1.43</name>
    <dbReference type="NCBI Taxonomy" id="1150625"/>
    <lineage>
        <taxon>Bacteria</taxon>
        <taxon>Bacillati</taxon>
        <taxon>Bacillota</taxon>
        <taxon>Bacilli</taxon>
        <taxon>Bacillales</taxon>
        <taxon>Bacillaceae</taxon>
        <taxon>Bacillus</taxon>
    </lineage>
</organism>
<evidence type="ECO:0000313" key="7">
    <source>
        <dbReference type="Proteomes" id="UP000074108"/>
    </source>
</evidence>
<feature type="transmembrane region" description="Helical" evidence="4">
    <location>
        <begin position="18"/>
        <end position="37"/>
    </location>
</feature>
<dbReference type="AlphaFoldDB" id="A0A147K7V9"/>
<dbReference type="STRING" id="1150625.Q75_09595"/>
<dbReference type="Gene3D" id="1.10.287.950">
    <property type="entry name" value="Methyl-accepting chemotaxis protein"/>
    <property type="match status" value="1"/>
</dbReference>
<dbReference type="PROSITE" id="PS50111">
    <property type="entry name" value="CHEMOTAXIS_TRANSDUC_2"/>
    <property type="match status" value="1"/>
</dbReference>
<feature type="transmembrane region" description="Helical" evidence="4">
    <location>
        <begin position="43"/>
        <end position="63"/>
    </location>
</feature>
<evidence type="ECO:0000259" key="5">
    <source>
        <dbReference type="PROSITE" id="PS50111"/>
    </source>
</evidence>
<proteinExistence type="predicted"/>
<dbReference type="InterPro" id="IPR004089">
    <property type="entry name" value="MCPsignal_dom"/>
</dbReference>
<comment type="caution">
    <text evidence="6">The sequence shown here is derived from an EMBL/GenBank/DDBJ whole genome shotgun (WGS) entry which is preliminary data.</text>
</comment>
<evidence type="ECO:0000256" key="3">
    <source>
        <dbReference type="SAM" id="Coils"/>
    </source>
</evidence>